<dbReference type="InterPro" id="IPR038538">
    <property type="entry name" value="MTERF_sf"/>
</dbReference>
<evidence type="ECO:0000259" key="12">
    <source>
        <dbReference type="PROSITE" id="PS50014"/>
    </source>
</evidence>
<protein>
    <recommendedName>
        <fullName evidence="12">Bromo domain-containing protein</fullName>
    </recommendedName>
</protein>
<evidence type="ECO:0000256" key="10">
    <source>
        <dbReference type="PROSITE-ProRule" id="PRU00035"/>
    </source>
</evidence>
<feature type="compositionally biased region" description="Basic residues" evidence="11">
    <location>
        <begin position="699"/>
        <end position="708"/>
    </location>
</feature>
<comment type="similarity">
    <text evidence="2">Belongs to the mTERF family.</text>
</comment>
<dbReference type="Pfam" id="PF04979">
    <property type="entry name" value="IPP-2"/>
    <property type="match status" value="1"/>
</dbReference>
<evidence type="ECO:0000256" key="5">
    <source>
        <dbReference type="ARBA" id="ARBA00023015"/>
    </source>
</evidence>
<evidence type="ECO:0000256" key="8">
    <source>
        <dbReference type="ARBA" id="ARBA00023163"/>
    </source>
</evidence>
<dbReference type="EMBL" id="CP097505">
    <property type="protein sequence ID" value="URD92189.1"/>
    <property type="molecule type" value="Genomic_DNA"/>
</dbReference>
<keyword evidence="6" id="KW-0175">Coiled coil</keyword>
<dbReference type="PRINTS" id="PR00503">
    <property type="entry name" value="BROMODOMAIN"/>
</dbReference>
<dbReference type="InterPro" id="IPR036427">
    <property type="entry name" value="Bromodomain-like_sf"/>
</dbReference>
<feature type="region of interest" description="Disordered" evidence="11">
    <location>
        <begin position="168"/>
        <end position="194"/>
    </location>
</feature>
<gene>
    <name evidence="13" type="ORF">MUK42_00657</name>
</gene>
<dbReference type="Pfam" id="PF02536">
    <property type="entry name" value="mTERF"/>
    <property type="match status" value="1"/>
</dbReference>
<evidence type="ECO:0000256" key="3">
    <source>
        <dbReference type="ARBA" id="ARBA00022472"/>
    </source>
</evidence>
<dbReference type="GO" id="GO:0005634">
    <property type="term" value="C:nucleus"/>
    <property type="evidence" value="ECO:0007669"/>
    <property type="project" value="UniProtKB-SubCell"/>
</dbReference>
<dbReference type="Proteomes" id="UP001055439">
    <property type="component" value="Chromosome 3"/>
</dbReference>
<keyword evidence="14" id="KW-1185">Reference proteome</keyword>
<feature type="compositionally biased region" description="Polar residues" evidence="11">
    <location>
        <begin position="736"/>
        <end position="745"/>
    </location>
</feature>
<dbReference type="CDD" id="cd05506">
    <property type="entry name" value="Bromo_plant1"/>
    <property type="match status" value="1"/>
</dbReference>
<dbReference type="GO" id="GO:0009966">
    <property type="term" value="P:regulation of signal transduction"/>
    <property type="evidence" value="ECO:0007669"/>
    <property type="project" value="InterPro"/>
</dbReference>
<sequence>MAARRPPQSREAPPAIRPSQITAHRRPANRSVVSYRPTSASRVHLKVTQQFFLCKAKTYESEVVPCNFAAIPSSLLTAEREEAKAVLTLFLKKQGLSNTVAARVINKSECFVDHLILKLHSMHKSRYLVGRELTTLEIRGAFIPFLESLLEEHGDALVDFIENFPDPPGTERAASTSPVNTTSSSSSSSSSSKKERAIARVSQLSPDGLLPEHVLYLVDLGLKLEQIKDIVRKFPAFAYYNLDRKIKPLVEFLLELGVPRSDIPTILIKRPQLCGISFSENLKPMMAYLENLGVDKSKWAKVIYRFPALLTYSRQKVKATIDYLCELGVSEKNIGKILTRCPHIISYSIEDKLRPTADYFQSIGIDVASLMHKCPQTFGLSIEANLKPVTEFFLERGYSTAEVSTMVHRYGALYTFSLVDNLIPKWNYFLTMDYPKSELVKFPHYFGYSLEERIKPRYSRVRECGVKLVLNQVLSVSNSQFEKILEKKMEKLLDAHFPHGQNLRFQRMGSRVTWNEANLYEIEANKPVRQKITEPKTPFHPRVDDDGSLSPRHAFDEYLDDEEDIQTDLDNVAPPSRRNFENRGWPSAGDEANAMDEDEDSEMDKARLSFKEHRKAHYDEFRKVKELMRTGSFLHDEVEEDGDSQGNAQEKHNSPSALVDIGKNRNSPKWMEGKGKGELGCNFKAKQMKKSSQDLSSKAKGKPPRSARRYCSGSIPDCQHDSKKMVESEGSGSAMRANSSGNSSYPKRKKCIGVNVDRCNGISAPPEVISLSKKSGSKRKTPTMRLRSEPEHIQMLQEKLPSKIVTTVGTSTSSSINGSEKIREQSIGPRMKGGLSGKFVPSKTAPVSDSYLALMKQCETLLKKLMSHHFAWVFNHPVDAVKLNIPDYHTIIKHPMDLGTIKSKLTSGAYSSPWGFASDVRLTFKNAMTYNPPTDDVHIMAVTLSKFFESRWKFIEKKLAAADAHIEKETQSNKSELSKKRKMPPDYNSPVPERKNPKMMDVEKQSLNRCLESLLADLSDHIIDFLSWKSGSMNQSIEEIKTHVDSFCDDTLFKLQTLLDNYIKEREVQQPAKTEHVNDTGVCTSWMHPCKGNDLDDEDVGICDDDAAMPSHPPLELQKDLGATTAKYSSSSGSSGDSGSSSDSDSSSGSDSEDEVSIPESAAKENSGNMARSDQEKSDTIKPFDVNSEFLRCLTFNLRGKKSNIFVPCSALDGLYWRYWQHVGLVSGLTPSEMNVDSKPLSVDSDGCQEGEHASSERKVSPEKLYRAACLRSRFADTILKAQKSLDQADRVDPEKFHREREEIERQRSEERARLQAEAKAAEDARRREEAEAKRKREHEREAARQALYFLKLLQMEKTVKIDDYHLVLKDLEILTRMPMSLDEKCPGHSLDDVEYFRFGRINPMEQLGLFLKVYDEEEVDDIHRDRNSRSSS</sequence>
<keyword evidence="3" id="KW-0806">Transcription termination</keyword>
<dbReference type="PANTHER" id="PTHR46136:SF1">
    <property type="entry name" value="TRANSCRIPTION FACTOR GTE11-RELATED"/>
    <property type="match status" value="1"/>
</dbReference>
<evidence type="ECO:0000256" key="1">
    <source>
        <dbReference type="ARBA" id="ARBA00004123"/>
    </source>
</evidence>
<feature type="compositionally biased region" description="Low complexity" evidence="11">
    <location>
        <begin position="1129"/>
        <end position="1150"/>
    </location>
</feature>
<dbReference type="Gene3D" id="1.25.70.10">
    <property type="entry name" value="Transcription termination factor 3, mitochondrial"/>
    <property type="match status" value="1"/>
</dbReference>
<dbReference type="InterPro" id="IPR001487">
    <property type="entry name" value="Bromodomain"/>
</dbReference>
<keyword evidence="4" id="KW-0809">Transit peptide</keyword>
<name>A0A9E7JTN4_9LILI</name>
<dbReference type="PANTHER" id="PTHR46136">
    <property type="entry name" value="TRANSCRIPTION FACTOR GTE8"/>
    <property type="match status" value="1"/>
</dbReference>
<dbReference type="InterPro" id="IPR003690">
    <property type="entry name" value="MTERF"/>
</dbReference>
<dbReference type="GO" id="GO:0006353">
    <property type="term" value="P:DNA-templated transcription termination"/>
    <property type="evidence" value="ECO:0007669"/>
    <property type="project" value="UniProtKB-KW"/>
</dbReference>
<feature type="region of interest" description="Disordered" evidence="11">
    <location>
        <begin position="569"/>
        <end position="601"/>
    </location>
</feature>
<evidence type="ECO:0000256" key="6">
    <source>
        <dbReference type="ARBA" id="ARBA00023054"/>
    </source>
</evidence>
<dbReference type="InterPro" id="IPR007062">
    <property type="entry name" value="PPI-2"/>
</dbReference>
<feature type="compositionally biased region" description="Polar residues" evidence="11">
    <location>
        <begin position="173"/>
        <end position="182"/>
    </location>
</feature>
<evidence type="ECO:0000313" key="14">
    <source>
        <dbReference type="Proteomes" id="UP001055439"/>
    </source>
</evidence>
<evidence type="ECO:0000313" key="13">
    <source>
        <dbReference type="EMBL" id="URD92189.1"/>
    </source>
</evidence>
<dbReference type="SMART" id="SM00733">
    <property type="entry name" value="Mterf"/>
    <property type="match status" value="7"/>
</dbReference>
<dbReference type="PROSITE" id="PS50014">
    <property type="entry name" value="BROMODOMAIN_2"/>
    <property type="match status" value="1"/>
</dbReference>
<accession>A0A9E7JTN4</accession>
<evidence type="ECO:0000256" key="9">
    <source>
        <dbReference type="ARBA" id="ARBA00023242"/>
    </source>
</evidence>
<evidence type="ECO:0000256" key="2">
    <source>
        <dbReference type="ARBA" id="ARBA00007692"/>
    </source>
</evidence>
<evidence type="ECO:0000256" key="4">
    <source>
        <dbReference type="ARBA" id="ARBA00022946"/>
    </source>
</evidence>
<feature type="domain" description="Bromo" evidence="12">
    <location>
        <begin position="866"/>
        <end position="938"/>
    </location>
</feature>
<keyword evidence="5" id="KW-0805">Transcription regulation</keyword>
<keyword evidence="9" id="KW-0539">Nucleus</keyword>
<dbReference type="InterPro" id="IPR052442">
    <property type="entry name" value="Env_Response_Regulator"/>
</dbReference>
<feature type="region of interest" description="Disordered" evidence="11">
    <location>
        <begin position="966"/>
        <end position="996"/>
    </location>
</feature>
<dbReference type="SUPFAM" id="SSF47370">
    <property type="entry name" value="Bromodomain"/>
    <property type="match status" value="1"/>
</dbReference>
<keyword evidence="7 10" id="KW-0103">Bromodomain</keyword>
<proteinExistence type="inferred from homology"/>
<comment type="subcellular location">
    <subcellularLocation>
        <location evidence="1">Nucleus</location>
    </subcellularLocation>
</comment>
<reference evidence="13" key="1">
    <citation type="submission" date="2022-05" db="EMBL/GenBank/DDBJ databases">
        <title>The Musa troglodytarum L. genome provides insights into the mechanism of non-climacteric behaviour and enrichment of carotenoids.</title>
        <authorList>
            <person name="Wang J."/>
        </authorList>
    </citation>
    <scope>NUCLEOTIDE SEQUENCE</scope>
    <source>
        <tissue evidence="13">Leaf</tissue>
    </source>
</reference>
<dbReference type="GO" id="GO:0004864">
    <property type="term" value="F:protein phosphatase inhibitor activity"/>
    <property type="evidence" value="ECO:0007669"/>
    <property type="project" value="InterPro"/>
</dbReference>
<organism evidence="13 14">
    <name type="scientific">Musa troglodytarum</name>
    <name type="common">fe'i banana</name>
    <dbReference type="NCBI Taxonomy" id="320322"/>
    <lineage>
        <taxon>Eukaryota</taxon>
        <taxon>Viridiplantae</taxon>
        <taxon>Streptophyta</taxon>
        <taxon>Embryophyta</taxon>
        <taxon>Tracheophyta</taxon>
        <taxon>Spermatophyta</taxon>
        <taxon>Magnoliopsida</taxon>
        <taxon>Liliopsida</taxon>
        <taxon>Zingiberales</taxon>
        <taxon>Musaceae</taxon>
        <taxon>Musa</taxon>
    </lineage>
</organism>
<dbReference type="Pfam" id="PF00439">
    <property type="entry name" value="Bromodomain"/>
    <property type="match status" value="1"/>
</dbReference>
<evidence type="ECO:0000256" key="11">
    <source>
        <dbReference type="SAM" id="MobiDB-lite"/>
    </source>
</evidence>
<dbReference type="SMART" id="SM00297">
    <property type="entry name" value="BROMO"/>
    <property type="match status" value="1"/>
</dbReference>
<dbReference type="GO" id="GO:0003676">
    <property type="term" value="F:nucleic acid binding"/>
    <property type="evidence" value="ECO:0007669"/>
    <property type="project" value="InterPro"/>
</dbReference>
<feature type="region of interest" description="Disordered" evidence="11">
    <location>
        <begin position="637"/>
        <end position="746"/>
    </location>
</feature>
<dbReference type="OrthoDB" id="637682at2759"/>
<evidence type="ECO:0000256" key="7">
    <source>
        <dbReference type="ARBA" id="ARBA00023117"/>
    </source>
</evidence>
<feature type="compositionally biased region" description="Basic and acidic residues" evidence="11">
    <location>
        <begin position="718"/>
        <end position="727"/>
    </location>
</feature>
<dbReference type="Gene3D" id="1.20.920.10">
    <property type="entry name" value="Bromodomain-like"/>
    <property type="match status" value="1"/>
</dbReference>
<feature type="region of interest" description="Disordered" evidence="11">
    <location>
        <begin position="1290"/>
        <end position="1339"/>
    </location>
</feature>
<feature type="region of interest" description="Disordered" evidence="11">
    <location>
        <begin position="1123"/>
        <end position="1180"/>
    </location>
</feature>
<keyword evidence="8" id="KW-0804">Transcription</keyword>
<dbReference type="InterPro" id="IPR037377">
    <property type="entry name" value="GTE_bromo"/>
</dbReference>